<keyword evidence="7" id="KW-0472">Membrane</keyword>
<feature type="region of interest" description="Disordered" evidence="6">
    <location>
        <begin position="291"/>
        <end position="322"/>
    </location>
</feature>
<comment type="similarity">
    <text evidence="1 5">Belongs to the MreC family.</text>
</comment>
<keyword evidence="7" id="KW-0812">Transmembrane</keyword>
<reference evidence="9 10" key="1">
    <citation type="submission" date="2017-08" db="EMBL/GenBank/DDBJ databases">
        <title>Infants hospitalized years apart are colonized by the same room-sourced microbial strains.</title>
        <authorList>
            <person name="Brooks B."/>
            <person name="Olm M.R."/>
            <person name="Firek B.A."/>
            <person name="Baker R."/>
            <person name="Thomas B.C."/>
            <person name="Morowitz M.J."/>
            <person name="Banfield J.F."/>
        </authorList>
    </citation>
    <scope>NUCLEOTIDE SEQUENCE [LARGE SCALE GENOMIC DNA]</scope>
    <source>
        <strain evidence="9">S2_005_003_R2_42</strain>
    </source>
</reference>
<dbReference type="Gene3D" id="2.40.10.340">
    <property type="entry name" value="Rod shape-determining protein MreC, domain 1"/>
    <property type="match status" value="1"/>
</dbReference>
<dbReference type="PIRSF" id="PIRSF038471">
    <property type="entry name" value="MreC"/>
    <property type="match status" value="1"/>
</dbReference>
<name>A0A2W5KMQ3_9GAMM</name>
<dbReference type="GO" id="GO:0008360">
    <property type="term" value="P:regulation of cell shape"/>
    <property type="evidence" value="ECO:0007669"/>
    <property type="project" value="UniProtKB-KW"/>
</dbReference>
<dbReference type="EMBL" id="QFPO01000003">
    <property type="protein sequence ID" value="PZQ18331.1"/>
    <property type="molecule type" value="Genomic_DNA"/>
</dbReference>
<proteinExistence type="inferred from homology"/>
<comment type="function">
    <text evidence="5">Involved in formation and maintenance of cell shape.</text>
</comment>
<evidence type="ECO:0000256" key="7">
    <source>
        <dbReference type="SAM" id="Phobius"/>
    </source>
</evidence>
<evidence type="ECO:0000256" key="3">
    <source>
        <dbReference type="ARBA" id="ARBA00022960"/>
    </source>
</evidence>
<dbReference type="PANTHER" id="PTHR34138:SF1">
    <property type="entry name" value="CELL SHAPE-DETERMINING PROTEIN MREC"/>
    <property type="match status" value="1"/>
</dbReference>
<dbReference type="Pfam" id="PF04085">
    <property type="entry name" value="MreC"/>
    <property type="match status" value="1"/>
</dbReference>
<dbReference type="InterPro" id="IPR042177">
    <property type="entry name" value="Cell/Rod_1"/>
</dbReference>
<gene>
    <name evidence="9" type="ORF">DI564_03195</name>
</gene>
<evidence type="ECO:0000256" key="1">
    <source>
        <dbReference type="ARBA" id="ARBA00009369"/>
    </source>
</evidence>
<evidence type="ECO:0000256" key="2">
    <source>
        <dbReference type="ARBA" id="ARBA00013855"/>
    </source>
</evidence>
<comment type="caution">
    <text evidence="9">The sequence shown here is derived from an EMBL/GenBank/DDBJ whole genome shotgun (WGS) entry which is preliminary data.</text>
</comment>
<organism evidence="9 10">
    <name type="scientific">Rhodanobacter denitrificans</name>
    <dbReference type="NCBI Taxonomy" id="666685"/>
    <lineage>
        <taxon>Bacteria</taxon>
        <taxon>Pseudomonadati</taxon>
        <taxon>Pseudomonadota</taxon>
        <taxon>Gammaproteobacteria</taxon>
        <taxon>Lysobacterales</taxon>
        <taxon>Rhodanobacteraceae</taxon>
        <taxon>Rhodanobacter</taxon>
    </lineage>
</organism>
<dbReference type="Proteomes" id="UP000249046">
    <property type="component" value="Unassembled WGS sequence"/>
</dbReference>
<feature type="domain" description="Rod shape-determining protein MreC beta-barrel core" evidence="8">
    <location>
        <begin position="146"/>
        <end position="289"/>
    </location>
</feature>
<dbReference type="Gene3D" id="2.40.10.350">
    <property type="entry name" value="Rod shape-determining protein MreC, domain 2"/>
    <property type="match status" value="1"/>
</dbReference>
<evidence type="ECO:0000313" key="10">
    <source>
        <dbReference type="Proteomes" id="UP000249046"/>
    </source>
</evidence>
<accession>A0A2W5KMQ3</accession>
<keyword evidence="7" id="KW-1133">Transmembrane helix</keyword>
<evidence type="ECO:0000313" key="9">
    <source>
        <dbReference type="EMBL" id="PZQ18331.1"/>
    </source>
</evidence>
<evidence type="ECO:0000259" key="8">
    <source>
        <dbReference type="Pfam" id="PF04085"/>
    </source>
</evidence>
<sequence length="322" mass="33808">MAPAWNRRPGHSMALAPGDNATLFSAGAASTLRLIVYLAAAVVLMILDHRGHYLQAVRGHASLLIEPLYRLAALPADAARATRTAVASQTALAAENRELREALLLAQARLNRAGALAAQNERLQDLLEAQKSLGLSVQMASLLDIDIDPARRRIVINRGAQQGVSVGQPVIDASGIMGQVVEVLPNTAVVMLLTDPNHAIPVTIERTGLRTIAYGDKDARDLLELANIPTSADVKVGDKLISSGLGGRFPAGFPVGEIRDVRNDDTGMFATALATPAAAISRSSEVLLLHDLPQPYGPAQPQVDASAPPGTDAAPAEPEPTP</sequence>
<dbReference type="NCBIfam" id="TIGR00219">
    <property type="entry name" value="mreC"/>
    <property type="match status" value="1"/>
</dbReference>
<dbReference type="GO" id="GO:0005886">
    <property type="term" value="C:plasma membrane"/>
    <property type="evidence" value="ECO:0007669"/>
    <property type="project" value="TreeGrafter"/>
</dbReference>
<dbReference type="AlphaFoldDB" id="A0A2W5KMQ3"/>
<dbReference type="InterPro" id="IPR042175">
    <property type="entry name" value="Cell/Rod_MreC_2"/>
</dbReference>
<dbReference type="InterPro" id="IPR055342">
    <property type="entry name" value="MreC_beta-barrel_core"/>
</dbReference>
<keyword evidence="3 5" id="KW-0133">Cell shape</keyword>
<feature type="compositionally biased region" description="Low complexity" evidence="6">
    <location>
        <begin position="307"/>
        <end position="316"/>
    </location>
</feature>
<evidence type="ECO:0000256" key="4">
    <source>
        <dbReference type="ARBA" id="ARBA00032089"/>
    </source>
</evidence>
<feature type="transmembrane region" description="Helical" evidence="7">
    <location>
        <begin position="23"/>
        <end position="47"/>
    </location>
</feature>
<evidence type="ECO:0000256" key="6">
    <source>
        <dbReference type="SAM" id="MobiDB-lite"/>
    </source>
</evidence>
<protein>
    <recommendedName>
        <fullName evidence="2 5">Cell shape-determining protein MreC</fullName>
    </recommendedName>
    <alternativeName>
        <fullName evidence="4 5">Cell shape protein MreC</fullName>
    </alternativeName>
</protein>
<evidence type="ECO:0000256" key="5">
    <source>
        <dbReference type="PIRNR" id="PIRNR038471"/>
    </source>
</evidence>
<dbReference type="InterPro" id="IPR007221">
    <property type="entry name" value="MreC"/>
</dbReference>
<dbReference type="PANTHER" id="PTHR34138">
    <property type="entry name" value="CELL SHAPE-DETERMINING PROTEIN MREC"/>
    <property type="match status" value="1"/>
</dbReference>